<dbReference type="Gene3D" id="3.90.79.10">
    <property type="entry name" value="Nucleoside Triphosphate Pyrophosphohydrolase"/>
    <property type="match status" value="1"/>
</dbReference>
<dbReference type="Proteomes" id="UP000663792">
    <property type="component" value="Unassembled WGS sequence"/>
</dbReference>
<dbReference type="InterPro" id="IPR015797">
    <property type="entry name" value="NUDIX_hydrolase-like_dom_sf"/>
</dbReference>
<keyword evidence="4" id="KW-1185">Reference proteome</keyword>
<dbReference type="GO" id="GO:0006167">
    <property type="term" value="P:AMP biosynthetic process"/>
    <property type="evidence" value="ECO:0007669"/>
    <property type="project" value="TreeGrafter"/>
</dbReference>
<dbReference type="InterPro" id="IPR051325">
    <property type="entry name" value="Nudix_hydrolase_domain"/>
</dbReference>
<dbReference type="AlphaFoldDB" id="A0A938YIL2"/>
<evidence type="ECO:0000256" key="1">
    <source>
        <dbReference type="ARBA" id="ARBA00022801"/>
    </source>
</evidence>
<protein>
    <submittedName>
        <fullName evidence="3">NUDIX domain-containing protein</fullName>
    </submittedName>
</protein>
<dbReference type="PANTHER" id="PTHR21340">
    <property type="entry name" value="DIADENOSINE 5,5-P1,P4-TETRAPHOSPHATE PYROPHOSPHOHYDROLASE MUTT"/>
    <property type="match status" value="1"/>
</dbReference>
<dbReference type="SUPFAM" id="SSF55811">
    <property type="entry name" value="Nudix"/>
    <property type="match status" value="1"/>
</dbReference>
<reference evidence="3" key="1">
    <citation type="submission" date="2021-01" db="EMBL/GenBank/DDBJ databases">
        <title>YIM 132084 draft genome.</title>
        <authorList>
            <person name="An D."/>
        </authorList>
    </citation>
    <scope>NUCLEOTIDE SEQUENCE</scope>
    <source>
        <strain evidence="3">YIM 132084</strain>
    </source>
</reference>
<feature type="domain" description="Nudix hydrolase" evidence="2">
    <location>
        <begin position="4"/>
        <end position="153"/>
    </location>
</feature>
<evidence type="ECO:0000313" key="4">
    <source>
        <dbReference type="Proteomes" id="UP000663792"/>
    </source>
</evidence>
<gene>
    <name evidence="3" type="ORF">JL106_14315</name>
</gene>
<accession>A0A938YIL2</accession>
<proteinExistence type="predicted"/>
<dbReference type="PROSITE" id="PS51462">
    <property type="entry name" value="NUDIX"/>
    <property type="match status" value="1"/>
</dbReference>
<dbReference type="InterPro" id="IPR020084">
    <property type="entry name" value="NUDIX_hydrolase_CS"/>
</dbReference>
<evidence type="ECO:0000313" key="3">
    <source>
        <dbReference type="EMBL" id="MBM9468455.1"/>
    </source>
</evidence>
<keyword evidence="1" id="KW-0378">Hydrolase</keyword>
<organism evidence="3 4">
    <name type="scientific">Nakamurella leprariae</name>
    <dbReference type="NCBI Taxonomy" id="2803911"/>
    <lineage>
        <taxon>Bacteria</taxon>
        <taxon>Bacillati</taxon>
        <taxon>Actinomycetota</taxon>
        <taxon>Actinomycetes</taxon>
        <taxon>Nakamurellales</taxon>
        <taxon>Nakamurellaceae</taxon>
        <taxon>Nakamurella</taxon>
    </lineage>
</organism>
<dbReference type="PANTHER" id="PTHR21340:SF7">
    <property type="entry name" value="NUDIX HYDROLASE DOMAIN-CONTAINING PROTEIN"/>
    <property type="match status" value="1"/>
</dbReference>
<evidence type="ECO:0000259" key="2">
    <source>
        <dbReference type="PROSITE" id="PS51462"/>
    </source>
</evidence>
<dbReference type="GO" id="GO:0004081">
    <property type="term" value="F:bis(5'-nucleosyl)-tetraphosphatase (asymmetrical) activity"/>
    <property type="evidence" value="ECO:0007669"/>
    <property type="project" value="TreeGrafter"/>
</dbReference>
<sequence length="158" mass="17108">MSPARPASAGILLFRSGPDGPEVLLGHMGGPLWAKRDERAWTIPKGEPLPGESLLDTARREFAEELGSPPPDGEPIELGQVRQSGGKVVTAFALAGDFDPDTLRSNTFEMVWPPRSGRVLQFPELDRVAWFGVPTAAAKVVTAQQELLERLVSRLRAA</sequence>
<dbReference type="Pfam" id="PF00293">
    <property type="entry name" value="NUDIX"/>
    <property type="match status" value="1"/>
</dbReference>
<dbReference type="GO" id="GO:0006754">
    <property type="term" value="P:ATP biosynthetic process"/>
    <property type="evidence" value="ECO:0007669"/>
    <property type="project" value="TreeGrafter"/>
</dbReference>
<comment type="caution">
    <text evidence="3">The sequence shown here is derived from an EMBL/GenBank/DDBJ whole genome shotgun (WGS) entry which is preliminary data.</text>
</comment>
<dbReference type="RefSeq" id="WP_205261416.1">
    <property type="nucleotide sequence ID" value="NZ_JAERWK010000019.1"/>
</dbReference>
<dbReference type="PROSITE" id="PS00893">
    <property type="entry name" value="NUDIX_BOX"/>
    <property type="match status" value="1"/>
</dbReference>
<dbReference type="InterPro" id="IPR000086">
    <property type="entry name" value="NUDIX_hydrolase_dom"/>
</dbReference>
<dbReference type="CDD" id="cd04662">
    <property type="entry name" value="NUDIX_Hydrolase"/>
    <property type="match status" value="1"/>
</dbReference>
<name>A0A938YIL2_9ACTN</name>
<dbReference type="EMBL" id="JAERWK010000019">
    <property type="protein sequence ID" value="MBM9468455.1"/>
    <property type="molecule type" value="Genomic_DNA"/>
</dbReference>